<dbReference type="AlphaFoldDB" id="W6U1G6"/>
<evidence type="ECO:0000313" key="2">
    <source>
        <dbReference type="EMBL" id="EUB54888.1"/>
    </source>
</evidence>
<keyword evidence="3" id="KW-1185">Reference proteome</keyword>
<gene>
    <name evidence="2" type="ORF">EGR_10249</name>
</gene>
<dbReference type="KEGG" id="egl:EGR_10249"/>
<comment type="caution">
    <text evidence="2">The sequence shown here is derived from an EMBL/GenBank/DDBJ whole genome shotgun (WGS) entry which is preliminary data.</text>
</comment>
<dbReference type="Proteomes" id="UP000019149">
    <property type="component" value="Unassembled WGS sequence"/>
</dbReference>
<evidence type="ECO:0000313" key="3">
    <source>
        <dbReference type="Proteomes" id="UP000019149"/>
    </source>
</evidence>
<sequence length="172" mass="19218">MLPPSPASVLSAFPPHSCLITILILTQLLVQSLRHTWGQLGGASLCASFDNHACFLQLSELFYFSISFMARKLTLILPRGSSFQSYTYSNVQPIFPKHNKEGIALYVSFHPPTLSREHHACLGLNYTLSFLQNTSFITTFDYNFIMASGLLQCMHKEFNGKLCFYGPAASIN</sequence>
<accession>W6U1G6</accession>
<dbReference type="CTD" id="36345964"/>
<keyword evidence="1" id="KW-0732">Signal</keyword>
<dbReference type="GeneID" id="36345964"/>
<name>W6U1G6_ECHGR</name>
<proteinExistence type="predicted"/>
<evidence type="ECO:0000256" key="1">
    <source>
        <dbReference type="SAM" id="SignalP"/>
    </source>
</evidence>
<dbReference type="RefSeq" id="XP_024346084.1">
    <property type="nucleotide sequence ID" value="XM_024499498.1"/>
</dbReference>
<organism evidence="2 3">
    <name type="scientific">Echinococcus granulosus</name>
    <name type="common">Hydatid tapeworm</name>
    <dbReference type="NCBI Taxonomy" id="6210"/>
    <lineage>
        <taxon>Eukaryota</taxon>
        <taxon>Metazoa</taxon>
        <taxon>Spiralia</taxon>
        <taxon>Lophotrochozoa</taxon>
        <taxon>Platyhelminthes</taxon>
        <taxon>Cestoda</taxon>
        <taxon>Eucestoda</taxon>
        <taxon>Cyclophyllidea</taxon>
        <taxon>Taeniidae</taxon>
        <taxon>Echinococcus</taxon>
        <taxon>Echinococcus granulosus group</taxon>
    </lineage>
</organism>
<dbReference type="EMBL" id="APAU02000202">
    <property type="protein sequence ID" value="EUB54888.1"/>
    <property type="molecule type" value="Genomic_DNA"/>
</dbReference>
<feature type="signal peptide" evidence="1">
    <location>
        <begin position="1"/>
        <end position="32"/>
    </location>
</feature>
<feature type="chain" id="PRO_5004884613" evidence="1">
    <location>
        <begin position="33"/>
        <end position="172"/>
    </location>
</feature>
<reference evidence="2 3" key="1">
    <citation type="journal article" date="2013" name="Nat. Genet.">
        <title>The genome of the hydatid tapeworm Echinococcus granulosus.</title>
        <authorList>
            <person name="Zheng H."/>
            <person name="Zhang W."/>
            <person name="Zhang L."/>
            <person name="Zhang Z."/>
            <person name="Li J."/>
            <person name="Lu G."/>
            <person name="Zhu Y."/>
            <person name="Wang Y."/>
            <person name="Huang Y."/>
            <person name="Liu J."/>
            <person name="Kang H."/>
            <person name="Chen J."/>
            <person name="Wang L."/>
            <person name="Chen A."/>
            <person name="Yu S."/>
            <person name="Gao Z."/>
            <person name="Jin L."/>
            <person name="Gu W."/>
            <person name="Wang Z."/>
            <person name="Zhao L."/>
            <person name="Shi B."/>
            <person name="Wen H."/>
            <person name="Lin R."/>
            <person name="Jones M.K."/>
            <person name="Brejova B."/>
            <person name="Vinar T."/>
            <person name="Zhao G."/>
            <person name="McManus D.P."/>
            <person name="Chen Z."/>
            <person name="Zhou Y."/>
            <person name="Wang S."/>
        </authorList>
    </citation>
    <scope>NUCLEOTIDE SEQUENCE [LARGE SCALE GENOMIC DNA]</scope>
</reference>
<protein>
    <submittedName>
        <fullName evidence="2">Uncharacterized protein</fullName>
    </submittedName>
</protein>